<dbReference type="PANTHER" id="PTHR43133:SF51">
    <property type="entry name" value="RNA POLYMERASE SIGMA FACTOR"/>
    <property type="match status" value="1"/>
</dbReference>
<name>A0A517M4E0_9BACT</name>
<dbReference type="Gene3D" id="1.10.1740.10">
    <property type="match status" value="1"/>
</dbReference>
<dbReference type="Pfam" id="PF08281">
    <property type="entry name" value="Sigma70_r4_2"/>
    <property type="match status" value="1"/>
</dbReference>
<dbReference type="InterPro" id="IPR007627">
    <property type="entry name" value="RNA_pol_sigma70_r2"/>
</dbReference>
<dbReference type="GO" id="GO:0006352">
    <property type="term" value="P:DNA-templated transcription initiation"/>
    <property type="evidence" value="ECO:0007669"/>
    <property type="project" value="InterPro"/>
</dbReference>
<dbReference type="InterPro" id="IPR036388">
    <property type="entry name" value="WH-like_DNA-bd_sf"/>
</dbReference>
<dbReference type="SUPFAM" id="SSF88659">
    <property type="entry name" value="Sigma3 and sigma4 domains of RNA polymerase sigma factors"/>
    <property type="match status" value="1"/>
</dbReference>
<dbReference type="CDD" id="cd06171">
    <property type="entry name" value="Sigma70_r4"/>
    <property type="match status" value="1"/>
</dbReference>
<sequence>MSQSTTQFLLDRAREGDADAFGELLEQYRSYLWILAHRYLDDRLRQRIDPADLVQITFMEAQRDLPAFRGQEPAAFVVWIRNILRNNLASAVARHVITQKRSVAHEVRLANDSSRGPGLAGQLAGSTTSPSQQIMRAETSQALLDALDQLPEMQAAAIKLRYMEGLNMKEISEAVGKTEMAVGGLLKRGLKRLREILLDESQ</sequence>
<protein>
    <submittedName>
        <fullName evidence="8">ECF RNA polymerase sigma-E factor</fullName>
    </submittedName>
</protein>
<reference evidence="8 9" key="1">
    <citation type="submission" date="2019-02" db="EMBL/GenBank/DDBJ databases">
        <title>Deep-cultivation of Planctomycetes and their phenomic and genomic characterization uncovers novel biology.</title>
        <authorList>
            <person name="Wiegand S."/>
            <person name="Jogler M."/>
            <person name="Boedeker C."/>
            <person name="Pinto D."/>
            <person name="Vollmers J."/>
            <person name="Rivas-Marin E."/>
            <person name="Kohn T."/>
            <person name="Peeters S.H."/>
            <person name="Heuer A."/>
            <person name="Rast P."/>
            <person name="Oberbeckmann S."/>
            <person name="Bunk B."/>
            <person name="Jeske O."/>
            <person name="Meyerdierks A."/>
            <person name="Storesund J.E."/>
            <person name="Kallscheuer N."/>
            <person name="Luecker S."/>
            <person name="Lage O.M."/>
            <person name="Pohl T."/>
            <person name="Merkel B.J."/>
            <person name="Hornburger P."/>
            <person name="Mueller R.-W."/>
            <person name="Bruemmer F."/>
            <person name="Labrenz M."/>
            <person name="Spormann A.M."/>
            <person name="Op den Camp H."/>
            <person name="Overmann J."/>
            <person name="Amann R."/>
            <person name="Jetten M.S.M."/>
            <person name="Mascher T."/>
            <person name="Medema M.H."/>
            <person name="Devos D.P."/>
            <person name="Kaster A.-K."/>
            <person name="Ovreas L."/>
            <person name="Rohde M."/>
            <person name="Galperin M.Y."/>
            <person name="Jogler C."/>
        </authorList>
    </citation>
    <scope>NUCLEOTIDE SEQUENCE [LARGE SCALE GENOMIC DNA]</scope>
    <source>
        <strain evidence="8 9">EC9</strain>
    </source>
</reference>
<keyword evidence="3" id="KW-0731">Sigma factor</keyword>
<dbReference type="Pfam" id="PF04542">
    <property type="entry name" value="Sigma70_r2"/>
    <property type="match status" value="1"/>
</dbReference>
<dbReference type="InterPro" id="IPR013249">
    <property type="entry name" value="RNA_pol_sigma70_r4_t2"/>
</dbReference>
<evidence type="ECO:0000259" key="7">
    <source>
        <dbReference type="Pfam" id="PF08281"/>
    </source>
</evidence>
<evidence type="ECO:0000256" key="5">
    <source>
        <dbReference type="SAM" id="MobiDB-lite"/>
    </source>
</evidence>
<dbReference type="NCBIfam" id="TIGR02937">
    <property type="entry name" value="sigma70-ECF"/>
    <property type="match status" value="1"/>
</dbReference>
<dbReference type="InterPro" id="IPR014326">
    <property type="entry name" value="RNA_pol_sigma-70_Plancto"/>
</dbReference>
<dbReference type="RefSeq" id="WP_145099210.1">
    <property type="nucleotide sequence ID" value="NZ_CP036261.1"/>
</dbReference>
<keyword evidence="4" id="KW-0804">Transcription</keyword>
<keyword evidence="9" id="KW-1185">Reference proteome</keyword>
<evidence type="ECO:0000256" key="4">
    <source>
        <dbReference type="ARBA" id="ARBA00023163"/>
    </source>
</evidence>
<dbReference type="Proteomes" id="UP000319557">
    <property type="component" value="Chromosome"/>
</dbReference>
<dbReference type="EMBL" id="CP036261">
    <property type="protein sequence ID" value="QDS89739.1"/>
    <property type="molecule type" value="Genomic_DNA"/>
</dbReference>
<accession>A0A517M4E0</accession>
<dbReference type="GO" id="GO:0016987">
    <property type="term" value="F:sigma factor activity"/>
    <property type="evidence" value="ECO:0007669"/>
    <property type="project" value="UniProtKB-KW"/>
</dbReference>
<dbReference type="PANTHER" id="PTHR43133">
    <property type="entry name" value="RNA POLYMERASE ECF-TYPE SIGMA FACTO"/>
    <property type="match status" value="1"/>
</dbReference>
<dbReference type="InterPro" id="IPR013325">
    <property type="entry name" value="RNA_pol_sigma_r2"/>
</dbReference>
<dbReference type="InterPro" id="IPR039425">
    <property type="entry name" value="RNA_pol_sigma-70-like"/>
</dbReference>
<evidence type="ECO:0000256" key="1">
    <source>
        <dbReference type="ARBA" id="ARBA00010641"/>
    </source>
</evidence>
<dbReference type="SUPFAM" id="SSF88946">
    <property type="entry name" value="Sigma2 domain of RNA polymerase sigma factors"/>
    <property type="match status" value="1"/>
</dbReference>
<dbReference type="Gene3D" id="1.10.10.10">
    <property type="entry name" value="Winged helix-like DNA-binding domain superfamily/Winged helix DNA-binding domain"/>
    <property type="match status" value="1"/>
</dbReference>
<dbReference type="GO" id="GO:0003677">
    <property type="term" value="F:DNA binding"/>
    <property type="evidence" value="ECO:0007669"/>
    <property type="project" value="InterPro"/>
</dbReference>
<comment type="similarity">
    <text evidence="1">Belongs to the sigma-70 factor family. ECF subfamily.</text>
</comment>
<dbReference type="AlphaFoldDB" id="A0A517M4E0"/>
<evidence type="ECO:0000313" key="8">
    <source>
        <dbReference type="EMBL" id="QDS89739.1"/>
    </source>
</evidence>
<evidence type="ECO:0000256" key="2">
    <source>
        <dbReference type="ARBA" id="ARBA00023015"/>
    </source>
</evidence>
<dbReference type="KEGG" id="ruv:EC9_39390"/>
<evidence type="ECO:0000259" key="6">
    <source>
        <dbReference type="Pfam" id="PF04542"/>
    </source>
</evidence>
<evidence type="ECO:0000313" key="9">
    <source>
        <dbReference type="Proteomes" id="UP000319557"/>
    </source>
</evidence>
<feature type="domain" description="RNA polymerase sigma-70 region 2" evidence="6">
    <location>
        <begin position="24"/>
        <end position="93"/>
    </location>
</feature>
<dbReference type="InterPro" id="IPR014284">
    <property type="entry name" value="RNA_pol_sigma-70_dom"/>
</dbReference>
<gene>
    <name evidence="8" type="primary">rpoE_6</name>
    <name evidence="8" type="ORF">EC9_39390</name>
</gene>
<dbReference type="InterPro" id="IPR013324">
    <property type="entry name" value="RNA_pol_sigma_r3/r4-like"/>
</dbReference>
<keyword evidence="2" id="KW-0805">Transcription regulation</keyword>
<evidence type="ECO:0000256" key="3">
    <source>
        <dbReference type="ARBA" id="ARBA00023082"/>
    </source>
</evidence>
<dbReference type="NCBIfam" id="TIGR02984">
    <property type="entry name" value="Sig-70_plancto1"/>
    <property type="match status" value="1"/>
</dbReference>
<feature type="region of interest" description="Disordered" evidence="5">
    <location>
        <begin position="112"/>
        <end position="131"/>
    </location>
</feature>
<proteinExistence type="inferred from homology"/>
<organism evidence="8 9">
    <name type="scientific">Rosistilla ulvae</name>
    <dbReference type="NCBI Taxonomy" id="1930277"/>
    <lineage>
        <taxon>Bacteria</taxon>
        <taxon>Pseudomonadati</taxon>
        <taxon>Planctomycetota</taxon>
        <taxon>Planctomycetia</taxon>
        <taxon>Pirellulales</taxon>
        <taxon>Pirellulaceae</taxon>
        <taxon>Rosistilla</taxon>
    </lineage>
</organism>
<dbReference type="OrthoDB" id="265297at2"/>
<feature type="domain" description="RNA polymerase sigma factor 70 region 4 type 2" evidence="7">
    <location>
        <begin position="141"/>
        <end position="193"/>
    </location>
</feature>